<dbReference type="RefSeq" id="WP_167220932.1">
    <property type="nucleotide sequence ID" value="NZ_JAAQPH010000002.1"/>
</dbReference>
<evidence type="ECO:0000259" key="1">
    <source>
        <dbReference type="Pfam" id="PF15654"/>
    </source>
</evidence>
<dbReference type="Pfam" id="PF15654">
    <property type="entry name" value="Tox-WTIP"/>
    <property type="match status" value="1"/>
</dbReference>
<accession>A0A967C389</accession>
<organism evidence="2 3">
    <name type="scientific">Pelagibius litoralis</name>
    <dbReference type="NCBI Taxonomy" id="374515"/>
    <lineage>
        <taxon>Bacteria</taxon>
        <taxon>Pseudomonadati</taxon>
        <taxon>Pseudomonadota</taxon>
        <taxon>Alphaproteobacteria</taxon>
        <taxon>Rhodospirillales</taxon>
        <taxon>Rhodovibrionaceae</taxon>
        <taxon>Pelagibius</taxon>
    </lineage>
</organism>
<dbReference type="InterPro" id="IPR028898">
    <property type="entry name" value="Tox-WTIP_dom"/>
</dbReference>
<name>A0A967C389_9PROT</name>
<feature type="domain" description="Tox-WTIP" evidence="1">
    <location>
        <begin position="3"/>
        <end position="43"/>
    </location>
</feature>
<protein>
    <recommendedName>
        <fullName evidence="1">Tox-WTIP domain-containing protein</fullName>
    </recommendedName>
</protein>
<dbReference type="Proteomes" id="UP000761264">
    <property type="component" value="Unassembled WGS sequence"/>
</dbReference>
<dbReference type="AlphaFoldDB" id="A0A967C389"/>
<proteinExistence type="predicted"/>
<keyword evidence="3" id="KW-1185">Reference proteome</keyword>
<dbReference type="EMBL" id="JAAQPH010000002">
    <property type="protein sequence ID" value="NIA67395.1"/>
    <property type="molecule type" value="Genomic_DNA"/>
</dbReference>
<evidence type="ECO:0000313" key="2">
    <source>
        <dbReference type="EMBL" id="NIA67395.1"/>
    </source>
</evidence>
<sequence>MARTIATAVIVGGAAYVAYRCVRVFPSLIRVFWPSIPTNLAVP</sequence>
<gene>
    <name evidence="2" type="ORF">HBA54_02195</name>
</gene>
<evidence type="ECO:0000313" key="3">
    <source>
        <dbReference type="Proteomes" id="UP000761264"/>
    </source>
</evidence>
<comment type="caution">
    <text evidence="2">The sequence shown here is derived from an EMBL/GenBank/DDBJ whole genome shotgun (WGS) entry which is preliminary data.</text>
</comment>
<reference evidence="2" key="1">
    <citation type="submission" date="2020-03" db="EMBL/GenBank/DDBJ databases">
        <title>Genome of Pelagibius litoralis DSM 21314T.</title>
        <authorList>
            <person name="Wang G."/>
        </authorList>
    </citation>
    <scope>NUCLEOTIDE SEQUENCE</scope>
    <source>
        <strain evidence="2">DSM 21314</strain>
    </source>
</reference>